<dbReference type="EMBL" id="JABBCP010000004">
    <property type="protein sequence ID" value="NMF55966.1"/>
    <property type="molecule type" value="Genomic_DNA"/>
</dbReference>
<evidence type="ECO:0000313" key="5">
    <source>
        <dbReference type="Proteomes" id="UP000546970"/>
    </source>
</evidence>
<feature type="signal peptide" evidence="3">
    <location>
        <begin position="1"/>
        <end position="27"/>
    </location>
</feature>
<dbReference type="SUPFAM" id="SSF51126">
    <property type="entry name" value="Pectin lyase-like"/>
    <property type="match status" value="1"/>
</dbReference>
<organism evidence="4 5">
    <name type="scientific">Collinsella acetigenes</name>
    <dbReference type="NCBI Taxonomy" id="2713419"/>
    <lineage>
        <taxon>Bacteria</taxon>
        <taxon>Bacillati</taxon>
        <taxon>Actinomycetota</taxon>
        <taxon>Coriobacteriia</taxon>
        <taxon>Coriobacteriales</taxon>
        <taxon>Coriobacteriaceae</taxon>
        <taxon>Collinsella</taxon>
    </lineage>
</organism>
<reference evidence="4 5" key="1">
    <citation type="submission" date="2020-04" db="EMBL/GenBank/DDBJ databases">
        <title>Collinsella sp. KGMB02528 nov., an anaerobic actinobacterium isolated from human feces.</title>
        <authorList>
            <person name="Han K.-I."/>
            <person name="Eom M.K."/>
            <person name="Kim J.-S."/>
            <person name="Lee K.C."/>
            <person name="Suh M.K."/>
            <person name="Park S.-H."/>
            <person name="Lee J.H."/>
            <person name="Kang S.W."/>
            <person name="Park J.-E."/>
            <person name="Oh B.S."/>
            <person name="Yu S.Y."/>
            <person name="Choi S.-H."/>
            <person name="Lee D.H."/>
            <person name="Yoon H."/>
            <person name="Kim B.-Y."/>
            <person name="Lee J.H."/>
            <person name="Lee J.-S."/>
        </authorList>
    </citation>
    <scope>NUCLEOTIDE SEQUENCE [LARGE SCALE GENOMIC DNA]</scope>
    <source>
        <strain evidence="4 5">KGMB02528</strain>
    </source>
</reference>
<keyword evidence="2" id="KW-0472">Membrane</keyword>
<dbReference type="RefSeq" id="WP_169277600.1">
    <property type="nucleotide sequence ID" value="NZ_JABBCP010000004.1"/>
</dbReference>
<dbReference type="AlphaFoldDB" id="A0A7X9YJC5"/>
<evidence type="ECO:0008006" key="6">
    <source>
        <dbReference type="Google" id="ProtNLM"/>
    </source>
</evidence>
<keyword evidence="2" id="KW-0812">Transmembrane</keyword>
<gene>
    <name evidence="4" type="ORF">HF320_06460</name>
</gene>
<keyword evidence="2" id="KW-1133">Transmembrane helix</keyword>
<dbReference type="Proteomes" id="UP000546970">
    <property type="component" value="Unassembled WGS sequence"/>
</dbReference>
<evidence type="ECO:0000256" key="3">
    <source>
        <dbReference type="SAM" id="SignalP"/>
    </source>
</evidence>
<feature type="chain" id="PRO_5031316990" description="LPXTG-motif protein cell wall anchor domain protein" evidence="3">
    <location>
        <begin position="28"/>
        <end position="653"/>
    </location>
</feature>
<proteinExistence type="predicted"/>
<name>A0A7X9YJC5_9ACTN</name>
<sequence length="653" mass="67169">MSKKRRVLTFVAALALYALAMPISAFAATPTTIKVGSSSEFDSAVATVNAAPSGEYVIELTDDIQTGGASFTSSRPVSIVGNGHTMTLGQYSSISVQSGAQLNLGAADGSDTLKISGGNEQSNDVPGLLYIQGTCNMYPGVTIADRKGNNYFGGGVTVQGGTFHMYGGTIDNCGITGGSMCYGGGVAVIYGGSFTMDGGEITNCFATSSFKASDYGMDSRIITSAGGVYVSGGSSFVMTGGTISNNKANEMGGGVAVVASIDEIINGGWGNLQSSAQILGGTISGNQANDGAGVLSSAYFYAAAYGLCADTPNVGAAEKPGLFLKNTTITNNTANQDEGYGAGVLAVMMKSPAAAEIRDCTITKNSAAIGGGVASYGNFTSLTIDGCTVTGNKAANYGGGFAAESNSGEGAGTTIANTKLCNNSAGKAASDVYLDGSRAKLSAAKDMNELYLGKPDDVTNKKIDGWYLDNENARYATQTKEQRTECTNYASIDSDGKVYLIAAAKPSLVKITFANEDGTTIYSEDWYEIGTKADQITVPTPTKPSDDKYDYVFDSWHKEITDATEDVVYKAQFKKVPKNNPGNSDTDKPGTDAPGNNTPGADGSQTNGGNANANSALPSMGDHTATALGTALTGTGVLALAVAIYTRKRKRIW</sequence>
<dbReference type="InterPro" id="IPR011050">
    <property type="entry name" value="Pectin_lyase_fold/virulence"/>
</dbReference>
<comment type="caution">
    <text evidence="4">The sequence shown here is derived from an EMBL/GenBank/DDBJ whole genome shotgun (WGS) entry which is preliminary data.</text>
</comment>
<accession>A0A7X9YJC5</accession>
<feature type="transmembrane region" description="Helical" evidence="2">
    <location>
        <begin position="625"/>
        <end position="645"/>
    </location>
</feature>
<keyword evidence="5" id="KW-1185">Reference proteome</keyword>
<keyword evidence="3" id="KW-0732">Signal</keyword>
<protein>
    <recommendedName>
        <fullName evidence="6">LPXTG-motif protein cell wall anchor domain protein</fullName>
    </recommendedName>
</protein>
<evidence type="ECO:0000256" key="1">
    <source>
        <dbReference type="SAM" id="MobiDB-lite"/>
    </source>
</evidence>
<dbReference type="Gene3D" id="2.160.20.20">
    <property type="match status" value="1"/>
</dbReference>
<dbReference type="InterPro" id="IPR012332">
    <property type="entry name" value="Autotransporter_pectin_lyase_C"/>
</dbReference>
<evidence type="ECO:0000313" key="4">
    <source>
        <dbReference type="EMBL" id="NMF55966.1"/>
    </source>
</evidence>
<evidence type="ECO:0000256" key="2">
    <source>
        <dbReference type="SAM" id="Phobius"/>
    </source>
</evidence>
<feature type="region of interest" description="Disordered" evidence="1">
    <location>
        <begin position="575"/>
        <end position="618"/>
    </location>
</feature>
<feature type="compositionally biased region" description="Polar residues" evidence="1">
    <location>
        <begin position="594"/>
        <end position="617"/>
    </location>
</feature>